<name>A0AAW1DFN9_9HEMI</name>
<reference evidence="1 2" key="1">
    <citation type="submission" date="2022-12" db="EMBL/GenBank/DDBJ databases">
        <title>Chromosome-level genome assembly of true bugs.</title>
        <authorList>
            <person name="Ma L."/>
            <person name="Li H."/>
        </authorList>
    </citation>
    <scope>NUCLEOTIDE SEQUENCE [LARGE SCALE GENOMIC DNA]</scope>
    <source>
        <strain evidence="1">Lab_2022b</strain>
    </source>
</reference>
<keyword evidence="2" id="KW-1185">Reference proteome</keyword>
<organism evidence="1 2">
    <name type="scientific">Rhynocoris fuscipes</name>
    <dbReference type="NCBI Taxonomy" id="488301"/>
    <lineage>
        <taxon>Eukaryota</taxon>
        <taxon>Metazoa</taxon>
        <taxon>Ecdysozoa</taxon>
        <taxon>Arthropoda</taxon>
        <taxon>Hexapoda</taxon>
        <taxon>Insecta</taxon>
        <taxon>Pterygota</taxon>
        <taxon>Neoptera</taxon>
        <taxon>Paraneoptera</taxon>
        <taxon>Hemiptera</taxon>
        <taxon>Heteroptera</taxon>
        <taxon>Panheteroptera</taxon>
        <taxon>Cimicomorpha</taxon>
        <taxon>Reduviidae</taxon>
        <taxon>Harpactorinae</taxon>
        <taxon>Harpactorini</taxon>
        <taxon>Rhynocoris</taxon>
    </lineage>
</organism>
<dbReference type="EMBL" id="JAPXFL010000003">
    <property type="protein sequence ID" value="KAK9509728.1"/>
    <property type="molecule type" value="Genomic_DNA"/>
</dbReference>
<evidence type="ECO:0000313" key="1">
    <source>
        <dbReference type="EMBL" id="KAK9509728.1"/>
    </source>
</evidence>
<comment type="caution">
    <text evidence="1">The sequence shown here is derived from an EMBL/GenBank/DDBJ whole genome shotgun (WGS) entry which is preliminary data.</text>
</comment>
<protein>
    <submittedName>
        <fullName evidence="1">Uncharacterized protein</fullName>
    </submittedName>
</protein>
<evidence type="ECO:0000313" key="2">
    <source>
        <dbReference type="Proteomes" id="UP001461498"/>
    </source>
</evidence>
<sequence length="103" mass="11321">MIILQSYFDSVDGASSAAGIIRRTPETPPTCQICCTNPSANEICSRVRCDCRPYIATIKSSTAEEVPKPPICQTCCSTSDLSAHKECQWVRCDCTKFPVRSIQ</sequence>
<dbReference type="AlphaFoldDB" id="A0AAW1DFN9"/>
<accession>A0AAW1DFN9</accession>
<dbReference type="Proteomes" id="UP001461498">
    <property type="component" value="Unassembled WGS sequence"/>
</dbReference>
<proteinExistence type="predicted"/>
<gene>
    <name evidence="1" type="ORF">O3M35_006983</name>
</gene>